<keyword evidence="3" id="KW-1185">Reference proteome</keyword>
<comment type="caution">
    <text evidence="2">The sequence shown here is derived from an EMBL/GenBank/DDBJ whole genome shotgun (WGS) entry which is preliminary data.</text>
</comment>
<gene>
    <name evidence="2" type="ORF">LY08_00176</name>
</gene>
<accession>A0A327RLC4</accession>
<name>A0A327RLC4_9FLAO</name>
<proteinExistence type="predicted"/>
<protein>
    <submittedName>
        <fullName evidence="2">Lipopolysaccharide cholinephosphotransferase</fullName>
    </submittedName>
</protein>
<dbReference type="GO" id="GO:0009100">
    <property type="term" value="P:glycoprotein metabolic process"/>
    <property type="evidence" value="ECO:0007669"/>
    <property type="project" value="UniProtKB-ARBA"/>
</dbReference>
<evidence type="ECO:0000259" key="1">
    <source>
        <dbReference type="Pfam" id="PF04991"/>
    </source>
</evidence>
<dbReference type="InterPro" id="IPR052942">
    <property type="entry name" value="LPS_cholinephosphotransferase"/>
</dbReference>
<dbReference type="EMBL" id="QLLO01000001">
    <property type="protein sequence ID" value="RAJ17906.1"/>
    <property type="molecule type" value="Genomic_DNA"/>
</dbReference>
<dbReference type="InterPro" id="IPR007074">
    <property type="entry name" value="LicD/FKTN/FKRP_NTP_transf"/>
</dbReference>
<evidence type="ECO:0000313" key="3">
    <source>
        <dbReference type="Proteomes" id="UP000248703"/>
    </source>
</evidence>
<reference evidence="2 3" key="1">
    <citation type="submission" date="2018-06" db="EMBL/GenBank/DDBJ databases">
        <title>Genomic Encyclopedia of Archaeal and Bacterial Type Strains, Phase II (KMG-II): from individual species to whole genera.</title>
        <authorList>
            <person name="Goeker M."/>
        </authorList>
    </citation>
    <scope>NUCLEOTIDE SEQUENCE [LARGE SCALE GENOMIC DNA]</scope>
    <source>
        <strain evidence="2 3">DSM 24464</strain>
    </source>
</reference>
<keyword evidence="2" id="KW-0808">Transferase</keyword>
<evidence type="ECO:0000313" key="2">
    <source>
        <dbReference type="EMBL" id="RAJ17906.1"/>
    </source>
</evidence>
<dbReference type="AlphaFoldDB" id="A0A327RLC4"/>
<sequence>MTDEELKAIHSKLLVIANYFDQFCKENNIEYYLMGGTALGAIRHKGFIPWDDDYDTFMDYKNYTKFKTLAKQKLDTNQYYFQEEDTKEFPLFFSKIRMNGTTYIEKDSVGRDMHHGLFIDIMCLNNTFENKTLRYLQYLAARIVNAKALGEKGYLTNSKIKKIAIYLAKVCVRGPIKKGLLSFIRSLNNKETKYLGHFFGRAPFKRTSFKRSLIGQSKHVKFESLSLPVFSNVEDYLSIRYGEKFMELPSQKVKDLYPSHAFIVDLETSYKNHMPK</sequence>
<dbReference type="Pfam" id="PF04991">
    <property type="entry name" value="LicD"/>
    <property type="match status" value="1"/>
</dbReference>
<dbReference type="OrthoDB" id="9786100at2"/>
<dbReference type="Proteomes" id="UP000248703">
    <property type="component" value="Unassembled WGS sequence"/>
</dbReference>
<dbReference type="GO" id="GO:0016740">
    <property type="term" value="F:transferase activity"/>
    <property type="evidence" value="ECO:0007669"/>
    <property type="project" value="UniProtKB-KW"/>
</dbReference>
<feature type="domain" description="LicD/FKTN/FKRP nucleotidyltransferase" evidence="1">
    <location>
        <begin position="24"/>
        <end position="242"/>
    </location>
</feature>
<dbReference type="RefSeq" id="WP_111658545.1">
    <property type="nucleotide sequence ID" value="NZ_QLLO01000001.1"/>
</dbReference>
<dbReference type="PANTHER" id="PTHR43404:SF2">
    <property type="entry name" value="LIPOPOLYSACCHARIDE CHOLINEPHOSPHOTRANSFERASE LICD"/>
    <property type="match status" value="1"/>
</dbReference>
<dbReference type="PANTHER" id="PTHR43404">
    <property type="entry name" value="LIPOPOLYSACCHARIDE CHOLINEPHOSPHOTRANSFERASE LICD"/>
    <property type="match status" value="1"/>
</dbReference>
<organism evidence="2 3">
    <name type="scientific">Olleya aquimaris</name>
    <dbReference type="NCBI Taxonomy" id="639310"/>
    <lineage>
        <taxon>Bacteria</taxon>
        <taxon>Pseudomonadati</taxon>
        <taxon>Bacteroidota</taxon>
        <taxon>Flavobacteriia</taxon>
        <taxon>Flavobacteriales</taxon>
        <taxon>Flavobacteriaceae</taxon>
    </lineage>
</organism>